<accession>A0A7T0BW67</accession>
<dbReference type="EMBL" id="CP048685">
    <property type="protein sequence ID" value="QPJ61582.1"/>
    <property type="molecule type" value="Genomic_DNA"/>
</dbReference>
<name>A0A7T0BW67_9BACT</name>
<organism evidence="2 3">
    <name type="scientific">Candidatus Nitronauta litoralis</name>
    <dbReference type="NCBI Taxonomy" id="2705533"/>
    <lineage>
        <taxon>Bacteria</taxon>
        <taxon>Pseudomonadati</taxon>
        <taxon>Nitrospinota/Tectimicrobiota group</taxon>
        <taxon>Nitrospinota</taxon>
        <taxon>Nitrospinia</taxon>
        <taxon>Nitrospinales</taxon>
        <taxon>Nitrospinaceae</taxon>
        <taxon>Candidatus Nitronauta</taxon>
    </lineage>
</organism>
<reference evidence="2 3" key="1">
    <citation type="submission" date="2020-02" db="EMBL/GenBank/DDBJ databases">
        <title>Genomic and physiological characterization of two novel Nitrospinaceae genera.</title>
        <authorList>
            <person name="Mueller A.J."/>
            <person name="Jung M.-Y."/>
            <person name="Strachan C.R."/>
            <person name="Herbold C.W."/>
            <person name="Kirkegaard R.H."/>
            <person name="Daims H."/>
        </authorList>
    </citation>
    <scope>NUCLEOTIDE SEQUENCE [LARGE SCALE GENOMIC DNA]</scope>
    <source>
        <strain evidence="2">EB</strain>
    </source>
</reference>
<evidence type="ECO:0000313" key="2">
    <source>
        <dbReference type="EMBL" id="QPJ61582.1"/>
    </source>
</evidence>
<gene>
    <name evidence="2" type="ORF">G3M70_06655</name>
</gene>
<keyword evidence="1" id="KW-0732">Signal</keyword>
<protein>
    <submittedName>
        <fullName evidence="2">Uncharacterized protein</fullName>
    </submittedName>
</protein>
<evidence type="ECO:0000313" key="3">
    <source>
        <dbReference type="Proteomes" id="UP000594688"/>
    </source>
</evidence>
<dbReference type="Proteomes" id="UP000594688">
    <property type="component" value="Chromosome"/>
</dbReference>
<sequence length="229" mass="24866">MKNQTITSALSALALATLFSTGTALAHSQHDHSSLPIGWTFDSKVMSKIEKNMNMGQTKIGMNSLEQKMLAGYGIGVGNSFNTRIGNQTIKVTRTNSGIRLGNPVKQYADGTQENLPLHRNAQMVRSSFTENHPGHDHQHLALSWVFNPAIEGKIHDNRVLNGSSGAIGLSTKEQKTLDRYGIKVGNSFNANVDGMTYTVKRTSMGLSLLKYVEGRTVASVEGANNDAY</sequence>
<feature type="chain" id="PRO_5033032153" evidence="1">
    <location>
        <begin position="27"/>
        <end position="229"/>
    </location>
</feature>
<evidence type="ECO:0000256" key="1">
    <source>
        <dbReference type="SAM" id="SignalP"/>
    </source>
</evidence>
<dbReference type="KEGG" id="nli:G3M70_06655"/>
<feature type="signal peptide" evidence="1">
    <location>
        <begin position="1"/>
        <end position="26"/>
    </location>
</feature>
<dbReference type="AlphaFoldDB" id="A0A7T0BW67"/>
<proteinExistence type="predicted"/>